<dbReference type="Gene3D" id="3.40.50.2000">
    <property type="entry name" value="Glycogen Phosphorylase B"/>
    <property type="match status" value="1"/>
</dbReference>
<reference evidence="3" key="1">
    <citation type="submission" date="2020-03" db="EMBL/GenBank/DDBJ databases">
        <title>A high-quality chromosome-level genome assembly of a woody plant with both climbing and erect habits, Rhamnella rubrinervis.</title>
        <authorList>
            <person name="Lu Z."/>
            <person name="Yang Y."/>
            <person name="Zhu X."/>
            <person name="Sun Y."/>
        </authorList>
    </citation>
    <scope>NUCLEOTIDE SEQUENCE</scope>
    <source>
        <strain evidence="3">BYM</strain>
        <tissue evidence="3">Leaf</tissue>
    </source>
</reference>
<comment type="similarity">
    <text evidence="1">Belongs to the UDP-glycosyltransferase family.</text>
</comment>
<keyword evidence="2" id="KW-0328">Glycosyltransferase</keyword>
<proteinExistence type="inferred from homology"/>
<keyword evidence="2" id="KW-0808">Transferase</keyword>
<dbReference type="PANTHER" id="PTHR48047:SF84">
    <property type="entry name" value="GLYCOSYLTRANSFERASE"/>
    <property type="match status" value="1"/>
</dbReference>
<sequence length="207" mass="22929">MTRPASMPEFHTVLSLTYKKPLGLFVPAPPEVAMQMSSPRNGGPAPIILSHDLDCETEYDNSTSNLFLLVNGKNYEAMSDRGKNIVMFPVMAQGHIIPFIALAHRIQQISDIYTITFVTTPLNVNKIKSYLPPNSSNIRVAEIPFSGTDYGLPPHVENTDGLPYHLIPNFLDALFSLKPSFRQFISDLISEQNGNPPLCIIADNFLA</sequence>
<comment type="caution">
    <text evidence="3">The sequence shown here is derived from an EMBL/GenBank/DDBJ whole genome shotgun (WGS) entry which is preliminary data.</text>
</comment>
<dbReference type="OrthoDB" id="5835829at2759"/>
<protein>
    <submittedName>
        <fullName evidence="3">Uncharacterized protein</fullName>
    </submittedName>
</protein>
<dbReference type="Proteomes" id="UP000796880">
    <property type="component" value="Unassembled WGS sequence"/>
</dbReference>
<evidence type="ECO:0000256" key="1">
    <source>
        <dbReference type="ARBA" id="ARBA00009995"/>
    </source>
</evidence>
<dbReference type="PANTHER" id="PTHR48047">
    <property type="entry name" value="GLYCOSYLTRANSFERASE"/>
    <property type="match status" value="1"/>
</dbReference>
<gene>
    <name evidence="3" type="ORF">FNV43_RR25183</name>
</gene>
<organism evidence="3 4">
    <name type="scientific">Rhamnella rubrinervis</name>
    <dbReference type="NCBI Taxonomy" id="2594499"/>
    <lineage>
        <taxon>Eukaryota</taxon>
        <taxon>Viridiplantae</taxon>
        <taxon>Streptophyta</taxon>
        <taxon>Embryophyta</taxon>
        <taxon>Tracheophyta</taxon>
        <taxon>Spermatophyta</taxon>
        <taxon>Magnoliopsida</taxon>
        <taxon>eudicotyledons</taxon>
        <taxon>Gunneridae</taxon>
        <taxon>Pentapetalae</taxon>
        <taxon>rosids</taxon>
        <taxon>fabids</taxon>
        <taxon>Rosales</taxon>
        <taxon>Rhamnaceae</taxon>
        <taxon>rhamnoid group</taxon>
        <taxon>Rhamneae</taxon>
        <taxon>Rhamnella</taxon>
    </lineage>
</organism>
<name>A0A8K0GTW9_9ROSA</name>
<dbReference type="AlphaFoldDB" id="A0A8K0GTW9"/>
<evidence type="ECO:0000313" key="4">
    <source>
        <dbReference type="Proteomes" id="UP000796880"/>
    </source>
</evidence>
<dbReference type="EMBL" id="VOIH02000011">
    <property type="protein sequence ID" value="KAF3434080.1"/>
    <property type="molecule type" value="Genomic_DNA"/>
</dbReference>
<keyword evidence="4" id="KW-1185">Reference proteome</keyword>
<evidence type="ECO:0000313" key="3">
    <source>
        <dbReference type="EMBL" id="KAF3434080.1"/>
    </source>
</evidence>
<dbReference type="GO" id="GO:0035251">
    <property type="term" value="F:UDP-glucosyltransferase activity"/>
    <property type="evidence" value="ECO:0007669"/>
    <property type="project" value="TreeGrafter"/>
</dbReference>
<evidence type="ECO:0000256" key="2">
    <source>
        <dbReference type="ARBA" id="ARBA00022676"/>
    </source>
</evidence>
<accession>A0A8K0GTW9</accession>
<dbReference type="SUPFAM" id="SSF53756">
    <property type="entry name" value="UDP-Glycosyltransferase/glycogen phosphorylase"/>
    <property type="match status" value="1"/>
</dbReference>